<dbReference type="AlphaFoldDB" id="A0A1S1RL74"/>
<keyword evidence="8" id="KW-0969">Cilium</keyword>
<evidence type="ECO:0000256" key="3">
    <source>
        <dbReference type="ARBA" id="ARBA00023237"/>
    </source>
</evidence>
<keyword evidence="8" id="KW-0282">Flagellum</keyword>
<feature type="region of interest" description="Disordered" evidence="5">
    <location>
        <begin position="247"/>
        <end position="280"/>
    </location>
</feature>
<feature type="domain" description="OmpA-like" evidence="7">
    <location>
        <begin position="284"/>
        <end position="399"/>
    </location>
</feature>
<reference evidence="9" key="1">
    <citation type="submission" date="2016-07" db="EMBL/GenBank/DDBJ databases">
        <title>Sequence Frankia sp. strain CcI1.17.</title>
        <authorList>
            <person name="Ghodhbane-Gtari F."/>
            <person name="Swanson E."/>
            <person name="Gueddou A."/>
            <person name="Morris K."/>
            <person name="Hezbri K."/>
            <person name="Ktari A."/>
            <person name="Nouioui I."/>
            <person name="Abebe-Akele F."/>
            <person name="Simpson S."/>
            <person name="Thomas K."/>
            <person name="Gtari M."/>
            <person name="Tisa L.S."/>
            <person name="Hurst S."/>
        </authorList>
    </citation>
    <scope>NUCLEOTIDE SEQUENCE [LARGE SCALE GENOMIC DNA]</scope>
    <source>
        <strain evidence="9">Cc1.17</strain>
    </source>
</reference>
<dbReference type="SUPFAM" id="SSF103088">
    <property type="entry name" value="OmpA-like"/>
    <property type="match status" value="1"/>
</dbReference>
<dbReference type="OrthoDB" id="9782229at2"/>
<dbReference type="Pfam" id="PF00691">
    <property type="entry name" value="OmpA"/>
    <property type="match status" value="1"/>
</dbReference>
<evidence type="ECO:0000259" key="7">
    <source>
        <dbReference type="PROSITE" id="PS51123"/>
    </source>
</evidence>
<keyword evidence="8" id="KW-0966">Cell projection</keyword>
<dbReference type="PANTHER" id="PTHR30329:SF21">
    <property type="entry name" value="LIPOPROTEIN YIAD-RELATED"/>
    <property type="match status" value="1"/>
</dbReference>
<dbReference type="InterPro" id="IPR050330">
    <property type="entry name" value="Bact_OuterMem_StrucFunc"/>
</dbReference>
<feature type="compositionally biased region" description="Low complexity" evidence="5">
    <location>
        <begin position="250"/>
        <end position="269"/>
    </location>
</feature>
<evidence type="ECO:0000256" key="1">
    <source>
        <dbReference type="ARBA" id="ARBA00004442"/>
    </source>
</evidence>
<gene>
    <name evidence="8" type="ORF">CC117_00410</name>
</gene>
<sequence length="399" mass="39284">MSSPSVALLRRPRPVAFVVALVLAGLLLALVALWLRRGPIEGDLADRATEAVRASGAARAWVSVDGRDVVLHGRFDSTEEARQAQAAAAVFGAGSVRLAGDAVVAAEPSRPLVIGVSGDGGAPSGLALSATVPDSATRADLLGSAADASGGAVSATVTVDPQVATPVLEALGEVATALGRQAGARSVTIDGSSLVLQGGAPDAAARATIGAEVLAAVQPWLPGASLDNRLAVGAGATVVLDPETGVARPAGQAADSATGGSTTGSTAGSTTGGATGGTADGTRAALRVALEGTRLTFAIDDATLDAAVRAGLDKVARALLPGDLTVLVGGHTDSTGPLALNQALSVDRASAAREYLVLRGVPAERVRAAGFGPARPVADNATVSGRAENRRVDVTPLAD</sequence>
<comment type="caution">
    <text evidence="8">The sequence shown here is derived from an EMBL/GenBank/DDBJ whole genome shotgun (WGS) entry which is preliminary data.</text>
</comment>
<proteinExistence type="predicted"/>
<dbReference type="InterPro" id="IPR006664">
    <property type="entry name" value="OMP_bac"/>
</dbReference>
<organism evidence="8 9">
    <name type="scientific">Parafrankia colletiae</name>
    <dbReference type="NCBI Taxonomy" id="573497"/>
    <lineage>
        <taxon>Bacteria</taxon>
        <taxon>Bacillati</taxon>
        <taxon>Actinomycetota</taxon>
        <taxon>Actinomycetes</taxon>
        <taxon>Frankiales</taxon>
        <taxon>Frankiaceae</taxon>
        <taxon>Parafrankia</taxon>
    </lineage>
</organism>
<dbReference type="Proteomes" id="UP000179627">
    <property type="component" value="Unassembled WGS sequence"/>
</dbReference>
<evidence type="ECO:0000256" key="2">
    <source>
        <dbReference type="ARBA" id="ARBA00023136"/>
    </source>
</evidence>
<dbReference type="PROSITE" id="PS51123">
    <property type="entry name" value="OMPA_2"/>
    <property type="match status" value="1"/>
</dbReference>
<evidence type="ECO:0000256" key="5">
    <source>
        <dbReference type="SAM" id="MobiDB-lite"/>
    </source>
</evidence>
<dbReference type="PANTHER" id="PTHR30329">
    <property type="entry name" value="STATOR ELEMENT OF FLAGELLAR MOTOR COMPLEX"/>
    <property type="match status" value="1"/>
</dbReference>
<dbReference type="Gene3D" id="3.30.1330.60">
    <property type="entry name" value="OmpA-like domain"/>
    <property type="match status" value="1"/>
</dbReference>
<dbReference type="RefSeq" id="WP_071081719.1">
    <property type="nucleotide sequence ID" value="NZ_MBLM01000002.1"/>
</dbReference>
<keyword evidence="6" id="KW-0812">Transmembrane</keyword>
<comment type="subcellular location">
    <subcellularLocation>
        <location evidence="1">Cell outer membrane</location>
    </subcellularLocation>
</comment>
<protein>
    <submittedName>
        <fullName evidence="8">Flagellar motor protein MotB</fullName>
    </submittedName>
</protein>
<dbReference type="CDD" id="cd07185">
    <property type="entry name" value="OmpA_C-like"/>
    <property type="match status" value="1"/>
</dbReference>
<feature type="compositionally biased region" description="Gly residues" evidence="5">
    <location>
        <begin position="270"/>
        <end position="279"/>
    </location>
</feature>
<dbReference type="GO" id="GO:0009279">
    <property type="term" value="C:cell outer membrane"/>
    <property type="evidence" value="ECO:0007669"/>
    <property type="project" value="UniProtKB-SubCell"/>
</dbReference>
<dbReference type="InterPro" id="IPR006665">
    <property type="entry name" value="OmpA-like"/>
</dbReference>
<dbReference type="Gene3D" id="3.40.1520.20">
    <property type="match status" value="1"/>
</dbReference>
<evidence type="ECO:0000313" key="9">
    <source>
        <dbReference type="Proteomes" id="UP000179627"/>
    </source>
</evidence>
<name>A0A1S1RL74_9ACTN</name>
<dbReference type="EMBL" id="MBLM01000002">
    <property type="protein sequence ID" value="OHV46165.1"/>
    <property type="molecule type" value="Genomic_DNA"/>
</dbReference>
<keyword evidence="6" id="KW-1133">Transmembrane helix</keyword>
<evidence type="ECO:0000256" key="6">
    <source>
        <dbReference type="SAM" id="Phobius"/>
    </source>
</evidence>
<keyword evidence="9" id="KW-1185">Reference proteome</keyword>
<feature type="transmembrane region" description="Helical" evidence="6">
    <location>
        <begin position="15"/>
        <end position="35"/>
    </location>
</feature>
<evidence type="ECO:0000256" key="4">
    <source>
        <dbReference type="PROSITE-ProRule" id="PRU00473"/>
    </source>
</evidence>
<evidence type="ECO:0000313" key="8">
    <source>
        <dbReference type="EMBL" id="OHV46165.1"/>
    </source>
</evidence>
<keyword evidence="2 4" id="KW-0472">Membrane</keyword>
<dbReference type="PRINTS" id="PR01021">
    <property type="entry name" value="OMPADOMAIN"/>
</dbReference>
<keyword evidence="3" id="KW-0998">Cell outer membrane</keyword>
<accession>A0A1S1RL74</accession>
<dbReference type="InterPro" id="IPR036737">
    <property type="entry name" value="OmpA-like_sf"/>
</dbReference>